<evidence type="ECO:0000313" key="2">
    <source>
        <dbReference type="Proteomes" id="UP000304953"/>
    </source>
</evidence>
<dbReference type="Proteomes" id="UP000304953">
    <property type="component" value="Unassembled WGS sequence"/>
</dbReference>
<accession>A0AC61RRB2</accession>
<comment type="caution">
    <text evidence="1">The sequence shown here is derived from an EMBL/GenBank/DDBJ whole genome shotgun (WGS) entry which is preliminary data.</text>
</comment>
<gene>
    <name evidence="1" type="ORF">E5329_21755</name>
</gene>
<proteinExistence type="predicted"/>
<reference evidence="1" key="1">
    <citation type="submission" date="2019-04" db="EMBL/GenBank/DDBJ databases">
        <title>Microbes associate with the intestines of laboratory mice.</title>
        <authorList>
            <person name="Navarre W."/>
            <person name="Wong E."/>
            <person name="Huang K."/>
            <person name="Tropini C."/>
            <person name="Ng K."/>
            <person name="Yu B."/>
        </authorList>
    </citation>
    <scope>NUCLEOTIDE SEQUENCE</scope>
    <source>
        <strain evidence="1">NM01_1-7b</strain>
    </source>
</reference>
<organism evidence="1 2">
    <name type="scientific">Petralouisia muris</name>
    <dbReference type="NCBI Taxonomy" id="3032872"/>
    <lineage>
        <taxon>Bacteria</taxon>
        <taxon>Bacillati</taxon>
        <taxon>Bacillota</taxon>
        <taxon>Clostridia</taxon>
        <taxon>Lachnospirales</taxon>
        <taxon>Lachnospiraceae</taxon>
        <taxon>Petralouisia</taxon>
    </lineage>
</organism>
<protein>
    <submittedName>
        <fullName evidence="1">Transposase</fullName>
    </submittedName>
</protein>
<dbReference type="EMBL" id="SRYA01000062">
    <property type="protein sequence ID" value="TGY91297.1"/>
    <property type="molecule type" value="Genomic_DNA"/>
</dbReference>
<keyword evidence="2" id="KW-1185">Reference proteome</keyword>
<evidence type="ECO:0000313" key="1">
    <source>
        <dbReference type="EMBL" id="TGY91297.1"/>
    </source>
</evidence>
<name>A0AC61RRB2_9FIRM</name>
<sequence>MSSIPHNVENGNEISNSVTNFMKEFQIGQLFFKCNAAKVRGIPAIEVFRCLFCLIFSDRSMYMQRKTGVFDGSFCKNTVCRFLNNPGINWLRFTTLLSTRIINVFMKPLTDEERKDVFIIDDSLFDRSRSKKTELLAKVFDHCSMKFKYGYRMLTLGWSMETLLFRSITVCCQ</sequence>